<dbReference type="Proteomes" id="UP001059971">
    <property type="component" value="Chromosome 2"/>
</dbReference>
<dbReference type="Gene3D" id="3.30.450.40">
    <property type="match status" value="1"/>
</dbReference>
<dbReference type="CDD" id="cd17546">
    <property type="entry name" value="REC_hyHK_CKI1_RcsC-like"/>
    <property type="match status" value="1"/>
</dbReference>
<dbReference type="InterPro" id="IPR007891">
    <property type="entry name" value="CHASE3"/>
</dbReference>
<feature type="transmembrane region" description="Helical" evidence="8">
    <location>
        <begin position="18"/>
        <end position="39"/>
    </location>
</feature>
<dbReference type="InterPro" id="IPR036890">
    <property type="entry name" value="HATPase_C_sf"/>
</dbReference>
<dbReference type="Pfam" id="PF13185">
    <property type="entry name" value="GAF_2"/>
    <property type="match status" value="1"/>
</dbReference>
<evidence type="ECO:0000259" key="9">
    <source>
        <dbReference type="PROSITE" id="PS50109"/>
    </source>
</evidence>
<accession>A0ABN5WH32</accession>
<evidence type="ECO:0000256" key="8">
    <source>
        <dbReference type="SAM" id="Phobius"/>
    </source>
</evidence>
<evidence type="ECO:0000256" key="4">
    <source>
        <dbReference type="ARBA" id="ARBA00022679"/>
    </source>
</evidence>
<dbReference type="InterPro" id="IPR036097">
    <property type="entry name" value="HisK_dim/P_sf"/>
</dbReference>
<dbReference type="GO" id="GO:0016301">
    <property type="term" value="F:kinase activity"/>
    <property type="evidence" value="ECO:0007669"/>
    <property type="project" value="UniProtKB-KW"/>
</dbReference>
<dbReference type="CDD" id="cd00082">
    <property type="entry name" value="HisKA"/>
    <property type="match status" value="1"/>
</dbReference>
<feature type="compositionally biased region" description="Basic and acidic residues" evidence="7">
    <location>
        <begin position="404"/>
        <end position="415"/>
    </location>
</feature>
<feature type="domain" description="Histidine kinase" evidence="9">
    <location>
        <begin position="482"/>
        <end position="702"/>
    </location>
</feature>
<dbReference type="PANTHER" id="PTHR43047:SF63">
    <property type="entry name" value="HISTIDINE KINASE"/>
    <property type="match status" value="1"/>
</dbReference>
<dbReference type="SMART" id="SM00388">
    <property type="entry name" value="HisKA"/>
    <property type="match status" value="1"/>
</dbReference>
<feature type="domain" description="Response regulatory" evidence="10">
    <location>
        <begin position="877"/>
        <end position="994"/>
    </location>
</feature>
<dbReference type="InterPro" id="IPR001789">
    <property type="entry name" value="Sig_transdc_resp-reg_receiver"/>
</dbReference>
<proteinExistence type="predicted"/>
<evidence type="ECO:0000259" key="10">
    <source>
        <dbReference type="PROSITE" id="PS50110"/>
    </source>
</evidence>
<dbReference type="PRINTS" id="PR00344">
    <property type="entry name" value="BCTRLSENSOR"/>
</dbReference>
<feature type="domain" description="Response regulatory" evidence="10">
    <location>
        <begin position="1023"/>
        <end position="1145"/>
    </location>
</feature>
<evidence type="ECO:0000313" key="12">
    <source>
        <dbReference type="Proteomes" id="UP001059971"/>
    </source>
</evidence>
<dbReference type="PROSITE" id="PS50110">
    <property type="entry name" value="RESPONSE_REGULATORY"/>
    <property type="match status" value="3"/>
</dbReference>
<gene>
    <name evidence="11" type="ORF">SBA_ch2_1570</name>
</gene>
<feature type="domain" description="Response regulatory" evidence="10">
    <location>
        <begin position="755"/>
        <end position="868"/>
    </location>
</feature>
<keyword evidence="12" id="KW-1185">Reference proteome</keyword>
<dbReference type="SMART" id="SM00065">
    <property type="entry name" value="GAF"/>
    <property type="match status" value="1"/>
</dbReference>
<feature type="modified residue" description="4-aspartylphosphate" evidence="6">
    <location>
        <position position="926"/>
    </location>
</feature>
<dbReference type="Gene3D" id="3.40.50.2300">
    <property type="match status" value="3"/>
</dbReference>
<dbReference type="InterPro" id="IPR005467">
    <property type="entry name" value="His_kinase_dom"/>
</dbReference>
<dbReference type="Gene3D" id="3.30.565.10">
    <property type="entry name" value="Histidine kinase-like ATPase, C-terminal domain"/>
    <property type="match status" value="1"/>
</dbReference>
<dbReference type="InterPro" id="IPR011006">
    <property type="entry name" value="CheY-like_superfamily"/>
</dbReference>
<dbReference type="SMART" id="SM00448">
    <property type="entry name" value="REC"/>
    <property type="match status" value="3"/>
</dbReference>
<dbReference type="PANTHER" id="PTHR43047">
    <property type="entry name" value="TWO-COMPONENT HISTIDINE PROTEIN KINASE"/>
    <property type="match status" value="1"/>
</dbReference>
<dbReference type="SUPFAM" id="SSF52172">
    <property type="entry name" value="CheY-like"/>
    <property type="match status" value="3"/>
</dbReference>
<dbReference type="EMBL" id="AP018818">
    <property type="protein sequence ID" value="BBF71624.1"/>
    <property type="molecule type" value="Genomic_DNA"/>
</dbReference>
<keyword evidence="4" id="KW-0808">Transferase</keyword>
<dbReference type="RefSeq" id="WP_261937266.1">
    <property type="nucleotide sequence ID" value="NZ_AP018818.1"/>
</dbReference>
<dbReference type="Pfam" id="PF00072">
    <property type="entry name" value="Response_reg"/>
    <property type="match status" value="3"/>
</dbReference>
<keyword evidence="8" id="KW-1133">Transmembrane helix</keyword>
<keyword evidence="8" id="KW-0812">Transmembrane</keyword>
<dbReference type="InterPro" id="IPR004358">
    <property type="entry name" value="Sig_transdc_His_kin-like_C"/>
</dbReference>
<evidence type="ECO:0000256" key="3">
    <source>
        <dbReference type="ARBA" id="ARBA00022553"/>
    </source>
</evidence>
<reference evidence="11" key="1">
    <citation type="submission" date="2018-07" db="EMBL/GenBank/DDBJ databases">
        <title>Complete genome sequence of Sphingomonas bisphenolicum strain AO1, a bisphenol A degradative bacterium isolated from Japanese farm field.</title>
        <authorList>
            <person name="Murakami M."/>
            <person name="Koh M."/>
            <person name="Koba S."/>
            <person name="Matsumura Y."/>
        </authorList>
    </citation>
    <scope>NUCLEOTIDE SEQUENCE</scope>
    <source>
        <strain evidence="11">AO1</strain>
    </source>
</reference>
<evidence type="ECO:0000256" key="6">
    <source>
        <dbReference type="PROSITE-ProRule" id="PRU00169"/>
    </source>
</evidence>
<keyword evidence="8" id="KW-0472">Membrane</keyword>
<evidence type="ECO:0000313" key="11">
    <source>
        <dbReference type="EMBL" id="BBF71624.1"/>
    </source>
</evidence>
<dbReference type="InterPro" id="IPR003594">
    <property type="entry name" value="HATPase_dom"/>
</dbReference>
<dbReference type="SUPFAM" id="SSF55781">
    <property type="entry name" value="GAF domain-like"/>
    <property type="match status" value="1"/>
</dbReference>
<dbReference type="SUPFAM" id="SSF47384">
    <property type="entry name" value="Homodimeric domain of signal transducing histidine kinase"/>
    <property type="match status" value="1"/>
</dbReference>
<dbReference type="Pfam" id="PF00512">
    <property type="entry name" value="HisKA"/>
    <property type="match status" value="1"/>
</dbReference>
<dbReference type="SUPFAM" id="SSF55874">
    <property type="entry name" value="ATPase domain of HSP90 chaperone/DNA topoisomerase II/histidine kinase"/>
    <property type="match status" value="1"/>
</dbReference>
<feature type="modified residue" description="4-aspartylphosphate" evidence="6">
    <location>
        <position position="1078"/>
    </location>
</feature>
<evidence type="ECO:0000256" key="5">
    <source>
        <dbReference type="ARBA" id="ARBA00022777"/>
    </source>
</evidence>
<dbReference type="CDD" id="cd19410">
    <property type="entry name" value="HK9-like_sensor"/>
    <property type="match status" value="1"/>
</dbReference>
<dbReference type="EC" id="2.7.13.3" evidence="2"/>
<evidence type="ECO:0000256" key="1">
    <source>
        <dbReference type="ARBA" id="ARBA00000085"/>
    </source>
</evidence>
<feature type="region of interest" description="Disordered" evidence="7">
    <location>
        <begin position="393"/>
        <end position="415"/>
    </location>
</feature>
<keyword evidence="5 11" id="KW-0418">Kinase</keyword>
<sequence>MAIGKTAFAGSPLSRASIWAALGLAVGLAFFLVSGTIAYRNIQSLRESDEAIRHTHSVLIALDDLLSTAQDAETGQRGYLLTGTQAYLEPYDSAVQNLAERMKAVILLTRDNPTQQANAAVLKRHVDAKVAELRETVDLRRTKGVGAALAVVATDRGKIEMDAIRAQLNGMAQEELRLRQVRMDDMAAASRTAITTGIITSLIGAGLTLVIFILMRISNRARARQQWLQAGQLGLSTAMGGEKSVEELGEAILVFLARYLGFQGGALFKGEGGRFQRAATLGIPADADLPASFLIKEGLLGQVAAEGAPLVLQDIPDGYLTIGSAMGRDRPRHLVIIPAKADEVVNAVLELGFFQPVSPAVLDLLDHASPAIGIALRSARFRARLQDALEETQRQSGELQAQSEELRVSNEELEEQGRALKESQVRLEQQQVELEQTNSQLEEQAQTLENQRDELERATGTLQSKARELEQASQYKSDFLANMSHELRTPLNSLLILSKLLGDNSEGNLSHDQVKFARTIESSGNDLLTLINDILDLSKIEAGHIQVQPETVPLQRLVGDIRQLFQPVAETRNLAFEIEVAPDCPRAIETDRMRIEQIIKNLLSNAFKFTEQGSVRLTLSPAEGDRIALAVTDTGIGMSTEQQGHIFEAFHQADSTISRRYGGTGLGLSISRQLARLLGGHISLESKPGEGSRFTLIVPLAYDPAAVGSRPVAAPARVEPAPVAPATPAPPRHVPVQPQWIVEDDRASIAEGRRLLLIIEDDEVFASVVCDLSRDMGFQCIIAGTAEEAIRLARDYMPSAVVLDLGLPDQSGLTVLDRLKHDEATRHIPIHVVSASDHSQAALSLGAVGYLVKPVKREQLAEVLESLHAKLATRVRRVLIVEDDPVQRDAVARLLLTDDVETVGVGTAAECLEQLRQQTFDCMVLDLSLPDTSGFALLETLSEEGDHGFPPVIVYTGHDLSPDDEQRLRRYSSSIIIKGAKSPERLLDEVSLFLHQVVSELPPEQRKMIQKARNRDAALEGRRILIVEDDVRNVYSLTSVLEPRGAAVQIARNGQEAIDALAASLDDPAKSIDLVLMDVMMPVMDGLTATRALRGDPRWAGLPILMLTAKAMPDDQQRCLEAGANDYMAKPIDVDKLLSLVRVWMPR</sequence>
<feature type="modified residue" description="4-aspartylphosphate" evidence="6">
    <location>
        <position position="804"/>
    </location>
</feature>
<organism evidence="11 12">
    <name type="scientific">Sphingomonas bisphenolicum</name>
    <dbReference type="NCBI Taxonomy" id="296544"/>
    <lineage>
        <taxon>Bacteria</taxon>
        <taxon>Pseudomonadati</taxon>
        <taxon>Pseudomonadota</taxon>
        <taxon>Alphaproteobacteria</taxon>
        <taxon>Sphingomonadales</taxon>
        <taxon>Sphingomonadaceae</taxon>
        <taxon>Sphingomonas</taxon>
    </lineage>
</organism>
<protein>
    <recommendedName>
        <fullName evidence="2">histidine kinase</fullName>
        <ecNumber evidence="2">2.7.13.3</ecNumber>
    </recommendedName>
</protein>
<name>A0ABN5WH32_9SPHN</name>
<evidence type="ECO:0000256" key="2">
    <source>
        <dbReference type="ARBA" id="ARBA00012438"/>
    </source>
</evidence>
<keyword evidence="3 6" id="KW-0597">Phosphoprotein</keyword>
<dbReference type="InterPro" id="IPR003661">
    <property type="entry name" value="HisK_dim/P_dom"/>
</dbReference>
<dbReference type="InterPro" id="IPR029016">
    <property type="entry name" value="GAF-like_dom_sf"/>
</dbReference>
<dbReference type="Pfam" id="PF02518">
    <property type="entry name" value="HATPase_c"/>
    <property type="match status" value="1"/>
</dbReference>
<dbReference type="CDD" id="cd16922">
    <property type="entry name" value="HATPase_EvgS-ArcB-TorS-like"/>
    <property type="match status" value="1"/>
</dbReference>
<dbReference type="InterPro" id="IPR003018">
    <property type="entry name" value="GAF"/>
</dbReference>
<feature type="transmembrane region" description="Helical" evidence="8">
    <location>
        <begin position="192"/>
        <end position="215"/>
    </location>
</feature>
<dbReference type="PROSITE" id="PS50109">
    <property type="entry name" value="HIS_KIN"/>
    <property type="match status" value="1"/>
</dbReference>
<dbReference type="Pfam" id="PF05227">
    <property type="entry name" value="CHASE3"/>
    <property type="match status" value="1"/>
</dbReference>
<dbReference type="Gene3D" id="1.10.287.130">
    <property type="match status" value="1"/>
</dbReference>
<comment type="catalytic activity">
    <reaction evidence="1">
        <text>ATP + protein L-histidine = ADP + protein N-phospho-L-histidine.</text>
        <dbReference type="EC" id="2.7.13.3"/>
    </reaction>
</comment>
<dbReference type="CDD" id="cd00156">
    <property type="entry name" value="REC"/>
    <property type="match status" value="1"/>
</dbReference>
<evidence type="ECO:0000256" key="7">
    <source>
        <dbReference type="SAM" id="MobiDB-lite"/>
    </source>
</evidence>
<dbReference type="SMART" id="SM00387">
    <property type="entry name" value="HATPase_c"/>
    <property type="match status" value="1"/>
</dbReference>